<evidence type="ECO:0000313" key="3">
    <source>
        <dbReference type="Proteomes" id="UP000567179"/>
    </source>
</evidence>
<dbReference type="AlphaFoldDB" id="A0A8H5F582"/>
<comment type="caution">
    <text evidence="2">The sequence shown here is derived from an EMBL/GenBank/DDBJ whole genome shotgun (WGS) entry which is preliminary data.</text>
</comment>
<keyword evidence="3" id="KW-1185">Reference proteome</keyword>
<accession>A0A8H5F582</accession>
<dbReference type="Gene3D" id="1.10.287.700">
    <property type="entry name" value="Helix hairpin bin"/>
    <property type="match status" value="1"/>
</dbReference>
<feature type="region of interest" description="Disordered" evidence="1">
    <location>
        <begin position="87"/>
        <end position="110"/>
    </location>
</feature>
<gene>
    <name evidence="2" type="ORF">D9619_011215</name>
</gene>
<organism evidence="2 3">
    <name type="scientific">Psilocybe cf. subviscida</name>
    <dbReference type="NCBI Taxonomy" id="2480587"/>
    <lineage>
        <taxon>Eukaryota</taxon>
        <taxon>Fungi</taxon>
        <taxon>Dikarya</taxon>
        <taxon>Basidiomycota</taxon>
        <taxon>Agaricomycotina</taxon>
        <taxon>Agaricomycetes</taxon>
        <taxon>Agaricomycetidae</taxon>
        <taxon>Agaricales</taxon>
        <taxon>Agaricineae</taxon>
        <taxon>Strophariaceae</taxon>
        <taxon>Psilocybe</taxon>
    </lineage>
</organism>
<dbReference type="OrthoDB" id="3058140at2759"/>
<dbReference type="EMBL" id="JAACJJ010000016">
    <property type="protein sequence ID" value="KAF5324280.1"/>
    <property type="molecule type" value="Genomic_DNA"/>
</dbReference>
<evidence type="ECO:0000256" key="1">
    <source>
        <dbReference type="SAM" id="MobiDB-lite"/>
    </source>
</evidence>
<name>A0A8H5F582_9AGAR</name>
<reference evidence="2 3" key="1">
    <citation type="journal article" date="2020" name="ISME J.">
        <title>Uncovering the hidden diversity of litter-decomposition mechanisms in mushroom-forming fungi.</title>
        <authorList>
            <person name="Floudas D."/>
            <person name="Bentzer J."/>
            <person name="Ahren D."/>
            <person name="Johansson T."/>
            <person name="Persson P."/>
            <person name="Tunlid A."/>
        </authorList>
    </citation>
    <scope>NUCLEOTIDE SEQUENCE [LARGE SCALE GENOMIC DNA]</scope>
    <source>
        <strain evidence="2 3">CBS 101986</strain>
    </source>
</reference>
<proteinExistence type="predicted"/>
<protein>
    <submittedName>
        <fullName evidence="2">Uncharacterized protein</fullName>
    </submittedName>
</protein>
<evidence type="ECO:0000313" key="2">
    <source>
        <dbReference type="EMBL" id="KAF5324280.1"/>
    </source>
</evidence>
<dbReference type="Proteomes" id="UP000567179">
    <property type="component" value="Unassembled WGS sequence"/>
</dbReference>
<sequence>MLSSRAGLDKTVSPRLSTYPSLLRTAAVLLFTISLSMLAVQAAPVPTHSTSLASVEAFSGSDLAAGASGSYGAAAHISHGETHGLAQSEPLNSAFTGSPHHQKPTHPSGLTAREEVEMVVLVRRKSIAAKIRAAFHKVGHAIKHAFQKVGQGIKHVAQKVGQGIKHAAQKVGHFIKTTGAKIAKVGLKIVATVQKVAAKVVGWLPGIGKPLGKIMEGESEGLNKASDAIHAHIGGKLGQAMHRMDKAQKVVGYIPRSVIPDGSEFEEREYDDFEERGFGDDITERSWDDEEVYLF</sequence>